<evidence type="ECO:0000256" key="3">
    <source>
        <dbReference type="ARBA" id="ARBA00006906"/>
    </source>
</evidence>
<evidence type="ECO:0000256" key="6">
    <source>
        <dbReference type="ARBA" id="ARBA00023239"/>
    </source>
</evidence>
<evidence type="ECO:0000256" key="5">
    <source>
        <dbReference type="ARBA" id="ARBA00013063"/>
    </source>
</evidence>
<dbReference type="Pfam" id="PF01081">
    <property type="entry name" value="Aldolase"/>
    <property type="match status" value="1"/>
</dbReference>
<sequence length="208" mass="21292">MNALELLQQSPVMPVIVIKDLDAAVDLARALVAGGVRSLEITLRSDAALQAISLIGQAVPEALVGVGTVRSARQLDAAIEAGARFAVSPGLTPDIARAASQAGIPFLPGIATPSESMYAADQGFVVQKLFPAEAVGGVALLKALYGPLPDIVFCPTGGINAANAAQYLALPNVKCVGGSWLTPDSAVAAKDWNAITELARQACLLLKP</sequence>
<dbReference type="Proteomes" id="UP000184226">
    <property type="component" value="Unassembled WGS sequence"/>
</dbReference>
<dbReference type="PROSITE" id="PS00159">
    <property type="entry name" value="ALDOLASE_KDPG_KHG_1"/>
    <property type="match status" value="1"/>
</dbReference>
<evidence type="ECO:0000256" key="2">
    <source>
        <dbReference type="ARBA" id="ARBA00004736"/>
    </source>
</evidence>
<dbReference type="NCBIfam" id="NF004325">
    <property type="entry name" value="PRK05718.1"/>
    <property type="match status" value="1"/>
</dbReference>
<gene>
    <name evidence="8" type="ORF">SAMN04488135_114130</name>
</gene>
<dbReference type="STRING" id="658167.SAMN04488135_114130"/>
<dbReference type="CDD" id="cd00452">
    <property type="entry name" value="KDPG_aldolase"/>
    <property type="match status" value="1"/>
</dbReference>
<protein>
    <recommendedName>
        <fullName evidence="5">2-dehydro-3-deoxy-phosphogluconate aldolase</fullName>
        <ecNumber evidence="5">4.1.2.14</ecNumber>
    </recommendedName>
</protein>
<dbReference type="EC" id="4.1.2.14" evidence="5"/>
<dbReference type="EMBL" id="FQXE01000014">
    <property type="protein sequence ID" value="SHI23209.1"/>
    <property type="molecule type" value="Genomic_DNA"/>
</dbReference>
<comment type="catalytic activity">
    <reaction evidence="1">
        <text>2-dehydro-3-deoxy-6-phospho-D-gluconate = D-glyceraldehyde 3-phosphate + pyruvate</text>
        <dbReference type="Rhea" id="RHEA:17089"/>
        <dbReference type="ChEBI" id="CHEBI:15361"/>
        <dbReference type="ChEBI" id="CHEBI:57569"/>
        <dbReference type="ChEBI" id="CHEBI:59776"/>
        <dbReference type="EC" id="4.1.2.14"/>
    </reaction>
</comment>
<dbReference type="OrthoDB" id="9805177at2"/>
<reference evidence="8 9" key="1">
    <citation type="submission" date="2016-11" db="EMBL/GenBank/DDBJ databases">
        <authorList>
            <person name="Jaros S."/>
            <person name="Januszkiewicz K."/>
            <person name="Wedrychowicz H."/>
        </authorList>
    </citation>
    <scope>NUCLEOTIDE SEQUENCE [LARGE SCALE GENOMIC DNA]</scope>
    <source>
        <strain evidence="8 9">CGMCC 1.10190</strain>
    </source>
</reference>
<evidence type="ECO:0000313" key="9">
    <source>
        <dbReference type="Proteomes" id="UP000184226"/>
    </source>
</evidence>
<dbReference type="NCBIfam" id="TIGR01182">
    <property type="entry name" value="eda"/>
    <property type="match status" value="1"/>
</dbReference>
<keyword evidence="6" id="KW-0456">Lyase</keyword>
<keyword evidence="9" id="KW-1185">Reference proteome</keyword>
<evidence type="ECO:0000313" key="8">
    <source>
        <dbReference type="EMBL" id="SHI23209.1"/>
    </source>
</evidence>
<dbReference type="PANTHER" id="PTHR30246:SF1">
    <property type="entry name" value="2-DEHYDRO-3-DEOXY-6-PHOSPHOGALACTONATE ALDOLASE-RELATED"/>
    <property type="match status" value="1"/>
</dbReference>
<dbReference type="SUPFAM" id="SSF51569">
    <property type="entry name" value="Aldolase"/>
    <property type="match status" value="1"/>
</dbReference>
<dbReference type="InterPro" id="IPR013785">
    <property type="entry name" value="Aldolase_TIM"/>
</dbReference>
<evidence type="ECO:0000256" key="1">
    <source>
        <dbReference type="ARBA" id="ARBA00000654"/>
    </source>
</evidence>
<dbReference type="AlphaFoldDB" id="A0A1M5ZG88"/>
<dbReference type="InterPro" id="IPR000887">
    <property type="entry name" value="Aldlse_KDPG_KHG"/>
</dbReference>
<evidence type="ECO:0000256" key="7">
    <source>
        <dbReference type="ARBA" id="ARBA00023277"/>
    </source>
</evidence>
<dbReference type="InterPro" id="IPR031337">
    <property type="entry name" value="KDPG/KHG_AS_1"/>
</dbReference>
<name>A0A1M5ZG88_9BURK</name>
<accession>A0A1M5ZG88</accession>
<proteinExistence type="inferred from homology"/>
<dbReference type="GO" id="GO:0008675">
    <property type="term" value="F:2-dehydro-3-deoxy-phosphogluconate aldolase activity"/>
    <property type="evidence" value="ECO:0007669"/>
    <property type="project" value="UniProtKB-EC"/>
</dbReference>
<dbReference type="RefSeq" id="WP_073107414.1">
    <property type="nucleotide sequence ID" value="NZ_FQXE01000014.1"/>
</dbReference>
<comment type="pathway">
    <text evidence="2">Carbohydrate acid metabolism; 2-dehydro-3-deoxy-D-gluconate degradation; D-glyceraldehyde 3-phosphate and pyruvate from 2-dehydro-3-deoxy-D-gluconate: step 2/2.</text>
</comment>
<organism evidence="8 9">
    <name type="scientific">Pollutimonas bauzanensis</name>
    <dbReference type="NCBI Taxonomy" id="658167"/>
    <lineage>
        <taxon>Bacteria</taxon>
        <taxon>Pseudomonadati</taxon>
        <taxon>Pseudomonadota</taxon>
        <taxon>Betaproteobacteria</taxon>
        <taxon>Burkholderiales</taxon>
        <taxon>Alcaligenaceae</taxon>
        <taxon>Pollutimonas</taxon>
    </lineage>
</organism>
<dbReference type="PANTHER" id="PTHR30246">
    <property type="entry name" value="2-KETO-3-DEOXY-6-PHOSPHOGLUCONATE ALDOLASE"/>
    <property type="match status" value="1"/>
</dbReference>
<comment type="subunit">
    <text evidence="4">Homotrimer.</text>
</comment>
<comment type="similarity">
    <text evidence="3">Belongs to the KHG/KDPG aldolase family.</text>
</comment>
<dbReference type="Gene3D" id="3.20.20.70">
    <property type="entry name" value="Aldolase class I"/>
    <property type="match status" value="1"/>
</dbReference>
<evidence type="ECO:0000256" key="4">
    <source>
        <dbReference type="ARBA" id="ARBA00011233"/>
    </source>
</evidence>
<keyword evidence="7" id="KW-0119">Carbohydrate metabolism</keyword>